<feature type="transmembrane region" description="Helical" evidence="8">
    <location>
        <begin position="649"/>
        <end position="670"/>
    </location>
</feature>
<feature type="domain" description="NADH:quinone oxidoreductase/Mrp antiporter transmembrane" evidence="9">
    <location>
        <begin position="799"/>
        <end position="1103"/>
    </location>
</feature>
<feature type="transmembrane region" description="Helical" evidence="8">
    <location>
        <begin position="297"/>
        <end position="316"/>
    </location>
</feature>
<organism evidence="11 12">
    <name type="scientific">Candidatus Desulfovibrio intestinipullorum</name>
    <dbReference type="NCBI Taxonomy" id="2838536"/>
    <lineage>
        <taxon>Bacteria</taxon>
        <taxon>Pseudomonadati</taxon>
        <taxon>Thermodesulfobacteriota</taxon>
        <taxon>Desulfovibrionia</taxon>
        <taxon>Desulfovibrionales</taxon>
        <taxon>Desulfovibrionaceae</taxon>
        <taxon>Desulfovibrio</taxon>
    </lineage>
</organism>
<feature type="transmembrane region" description="Helical" evidence="8">
    <location>
        <begin position="701"/>
        <end position="719"/>
    </location>
</feature>
<evidence type="ECO:0000256" key="1">
    <source>
        <dbReference type="ARBA" id="ARBA00004651"/>
    </source>
</evidence>
<feature type="transmembrane region" description="Helical" evidence="8">
    <location>
        <begin position="99"/>
        <end position="120"/>
    </location>
</feature>
<feature type="transmembrane region" description="Helical" evidence="8">
    <location>
        <begin position="750"/>
        <end position="770"/>
    </location>
</feature>
<dbReference type="Pfam" id="PF00662">
    <property type="entry name" value="Proton_antipo_N"/>
    <property type="match status" value="1"/>
</dbReference>
<feature type="transmembrane region" description="Helical" evidence="8">
    <location>
        <begin position="1137"/>
        <end position="1163"/>
    </location>
</feature>
<feature type="transmembrane region" description="Helical" evidence="8">
    <location>
        <begin position="223"/>
        <end position="240"/>
    </location>
</feature>
<dbReference type="PANTHER" id="PTHR42682:SF4">
    <property type="entry name" value="NADH-UBIQUINONE_PLASTOQUINONE"/>
    <property type="match status" value="1"/>
</dbReference>
<dbReference type="InterPro" id="IPR052175">
    <property type="entry name" value="ComplexI-like_HydComp"/>
</dbReference>
<feature type="transmembrane region" description="Helical" evidence="8">
    <location>
        <begin position="247"/>
        <end position="264"/>
    </location>
</feature>
<feature type="transmembrane region" description="Helical" evidence="8">
    <location>
        <begin position="140"/>
        <end position="163"/>
    </location>
</feature>
<feature type="transmembrane region" description="Helical" evidence="8">
    <location>
        <begin position="914"/>
        <end position="935"/>
    </location>
</feature>
<feature type="transmembrane region" description="Helical" evidence="8">
    <location>
        <begin position="601"/>
        <end position="628"/>
    </location>
</feature>
<dbReference type="InterPro" id="IPR001750">
    <property type="entry name" value="ND/Mrp_TM"/>
</dbReference>
<dbReference type="AlphaFoldDB" id="A0A9D1PVD1"/>
<comment type="caution">
    <text evidence="11">The sequence shown here is derived from an EMBL/GenBank/DDBJ whole genome shotgun (WGS) entry which is preliminary data.</text>
</comment>
<feature type="transmembrane region" description="Helical" evidence="8">
    <location>
        <begin position="516"/>
        <end position="536"/>
    </location>
</feature>
<keyword evidence="2" id="KW-1003">Cell membrane</keyword>
<dbReference type="Pfam" id="PF00361">
    <property type="entry name" value="Proton_antipo_M"/>
    <property type="match status" value="2"/>
</dbReference>
<feature type="transmembrane region" description="Helical" evidence="8">
    <location>
        <begin position="573"/>
        <end position="595"/>
    </location>
</feature>
<evidence type="ECO:0000256" key="7">
    <source>
        <dbReference type="RuleBase" id="RU000320"/>
    </source>
</evidence>
<keyword evidence="5" id="KW-0560">Oxidoreductase</keyword>
<feature type="transmembrane region" description="Helical" evidence="8">
    <location>
        <begin position="941"/>
        <end position="964"/>
    </location>
</feature>
<keyword evidence="4 8" id="KW-1133">Transmembrane helix</keyword>
<feature type="transmembrane region" description="Helical" evidence="8">
    <location>
        <begin position="837"/>
        <end position="863"/>
    </location>
</feature>
<feature type="transmembrane region" description="Helical" evidence="8">
    <location>
        <begin position="473"/>
        <end position="495"/>
    </location>
</feature>
<feature type="transmembrane region" description="Helical" evidence="8">
    <location>
        <begin position="184"/>
        <end position="211"/>
    </location>
</feature>
<feature type="transmembrane region" description="Helical" evidence="8">
    <location>
        <begin position="437"/>
        <end position="461"/>
    </location>
</feature>
<dbReference type="GO" id="GO:0005886">
    <property type="term" value="C:plasma membrane"/>
    <property type="evidence" value="ECO:0007669"/>
    <property type="project" value="UniProtKB-SubCell"/>
</dbReference>
<sequence>MLFFSVCLLIAGTVLSVISHDKFKPLIWRGGIHDLGLACLGLACPSPMGPAGFVLYLGFQLVVRALALSTLETLKPAQLAHATGSDLWALRGVGRSAPIVGKLFAFALLATVGGSVFFVPEGRFLIAAASVTQVPGVPEYFYIMLLAAATGTIQVWLVSRAACVVLFDDPQHQYFIEDTPSQKTLILTVVASLMCIFKTPLLTLMGVLFGFTMHHSAPHISSTILYLTAFAVAICFWLYVERVAIGIALAGSVIALLSVFIASTTAMSHMFLVLVSIGCVIICLYSIGYMAHDKHRAWYWFFLLLTFSALAGIVSSDSVADIYGYGFWEMMTFASFILVAHESNRTARSAAVKYFVMCCGGALFMLPGIILLSSDAGQIRAISVVAPVAWTGMQTLTSSWGQIALILCVAGFGTKAGVVPLHFWLPDAHPAAPSSVSAPLSGIITKMGFFGIAAVVAGQAGPYLSSMPGYFGLSWYSTGMVLVGTVTLFVGEICALRQQDIKRMLAYSTIGQIGEITITLGLITVLATTAAFYHILNHAIMKDLLFLGAGALILSSGSRKLSDFRGACSQMPVTCTCMLIGILSIMGLPPFAAFYSKFAMISAAVASGHVSIAAVILIGSLIGVVYYTRILNVLIFEKRPADAPRLSDPPVTMQAALIVLAAACLLFGFMPTVPYELAAAAAALCSNVGEALPAASLVIPWPSYVVLPIIGALIPALFMKNRRLSGWSSVCVLALTSIVALFAGDDLDHLSHAFAVLAPALGALNMAYAIGYMEHSHTQWRFYCIFTAMCGGLVGMAASSTLFSFFVFWEIMSSWTLYMALAHEGDKLSLREAGKYFLFNIAGASFIFVGVCVIGGGASMTAFGTDLQWITTSPALMPLGLALLAIGFVMKAAQLPIRIDWQMHPAVAPTPVSGYISSMLLKSAIIGLCKLFLILGQGAPALYSVLQSSFIMWIGGITIVLAALQAMRSDQVKLVFIYSTVSQIGYMVLAIAVAGYALATNASAALGLSGSLLHLVNHVFFKDLLFLVCGALMFMTHREYLSDLGGLGRKMPFTMTMFFIAGLSVVGIPPTSGFSSKWIIYHALMQADQPILALLSLFGSVLTLAYIAKFMHAAFLGQPNPALQEIHDPPYIMRVPMFLLAVGCVVTGIFPGVMLTPISSIVAQFHIPPIPFTLTSIGSGATGWNPGIMLVIMLAPFAFGCWVIRRFVRVREIDVHNCGREPEDATRRMRPSSVYGALPAFLRSIPHNVVQDKEK</sequence>
<evidence type="ECO:0000259" key="10">
    <source>
        <dbReference type="Pfam" id="PF00662"/>
    </source>
</evidence>
<feature type="transmembrane region" description="Helical" evidence="8">
    <location>
        <begin position="403"/>
        <end position="425"/>
    </location>
</feature>
<name>A0A9D1PVD1_9BACT</name>
<feature type="transmembrane region" description="Helical" evidence="8">
    <location>
        <begin position="726"/>
        <end position="744"/>
    </location>
</feature>
<feature type="transmembrane region" description="Helical" evidence="8">
    <location>
        <begin position="1183"/>
        <end position="1204"/>
    </location>
</feature>
<evidence type="ECO:0000313" key="12">
    <source>
        <dbReference type="Proteomes" id="UP000886752"/>
    </source>
</evidence>
<evidence type="ECO:0000259" key="9">
    <source>
        <dbReference type="Pfam" id="PF00361"/>
    </source>
</evidence>
<feature type="transmembrane region" description="Helical" evidence="8">
    <location>
        <begin position="270"/>
        <end position="290"/>
    </location>
</feature>
<dbReference type="Proteomes" id="UP000886752">
    <property type="component" value="Unassembled WGS sequence"/>
</dbReference>
<dbReference type="PANTHER" id="PTHR42682">
    <property type="entry name" value="HYDROGENASE-4 COMPONENT F"/>
    <property type="match status" value="1"/>
</dbReference>
<feature type="transmembrane region" description="Helical" evidence="8">
    <location>
        <begin position="542"/>
        <end position="561"/>
    </location>
</feature>
<feature type="transmembrane region" description="Helical" evidence="8">
    <location>
        <begin position="35"/>
        <end position="59"/>
    </location>
</feature>
<gene>
    <name evidence="11" type="ORF">H9894_03480</name>
</gene>
<evidence type="ECO:0000313" key="11">
    <source>
        <dbReference type="EMBL" id="HIW00234.1"/>
    </source>
</evidence>
<protein>
    <submittedName>
        <fullName evidence="11">Oxidoreductase</fullName>
    </submittedName>
</protein>
<dbReference type="EMBL" id="DXHV01000038">
    <property type="protein sequence ID" value="HIW00234.1"/>
    <property type="molecule type" value="Genomic_DNA"/>
</dbReference>
<evidence type="ECO:0000256" key="3">
    <source>
        <dbReference type="ARBA" id="ARBA00022692"/>
    </source>
</evidence>
<feature type="transmembrane region" description="Helical" evidence="8">
    <location>
        <begin position="782"/>
        <end position="800"/>
    </location>
</feature>
<feature type="transmembrane region" description="Helical" evidence="8">
    <location>
        <begin position="976"/>
        <end position="999"/>
    </location>
</feature>
<proteinExistence type="predicted"/>
<evidence type="ECO:0000256" key="6">
    <source>
        <dbReference type="ARBA" id="ARBA00023136"/>
    </source>
</evidence>
<keyword evidence="3 7" id="KW-0812">Transmembrane</keyword>
<feature type="transmembrane region" description="Helical" evidence="8">
    <location>
        <begin position="1053"/>
        <end position="1071"/>
    </location>
</feature>
<comment type="subcellular location">
    <subcellularLocation>
        <location evidence="1">Cell membrane</location>
        <topology evidence="1">Multi-pass membrane protein</topology>
    </subcellularLocation>
    <subcellularLocation>
        <location evidence="7">Membrane</location>
        <topology evidence="7">Multi-pass membrane protein</topology>
    </subcellularLocation>
</comment>
<feature type="transmembrane region" description="Helical" evidence="8">
    <location>
        <begin position="322"/>
        <end position="340"/>
    </location>
</feature>
<evidence type="ECO:0000256" key="8">
    <source>
        <dbReference type="SAM" id="Phobius"/>
    </source>
</evidence>
<evidence type="ECO:0000256" key="4">
    <source>
        <dbReference type="ARBA" id="ARBA00022989"/>
    </source>
</evidence>
<dbReference type="InterPro" id="IPR001516">
    <property type="entry name" value="Proton_antipo_N"/>
</dbReference>
<feature type="transmembrane region" description="Helical" evidence="8">
    <location>
        <begin position="1019"/>
        <end position="1041"/>
    </location>
</feature>
<feature type="transmembrane region" description="Helical" evidence="8">
    <location>
        <begin position="1091"/>
        <end position="1116"/>
    </location>
</feature>
<feature type="transmembrane region" description="Helical" evidence="8">
    <location>
        <begin position="352"/>
        <end position="372"/>
    </location>
</feature>
<evidence type="ECO:0000256" key="5">
    <source>
        <dbReference type="ARBA" id="ARBA00023002"/>
    </source>
</evidence>
<dbReference type="GO" id="GO:0016491">
    <property type="term" value="F:oxidoreductase activity"/>
    <property type="evidence" value="ECO:0007669"/>
    <property type="project" value="UniProtKB-KW"/>
</dbReference>
<reference evidence="11" key="1">
    <citation type="journal article" date="2021" name="PeerJ">
        <title>Extensive microbial diversity within the chicken gut microbiome revealed by metagenomics and culture.</title>
        <authorList>
            <person name="Gilroy R."/>
            <person name="Ravi A."/>
            <person name="Getino M."/>
            <person name="Pursley I."/>
            <person name="Horton D.L."/>
            <person name="Alikhan N.F."/>
            <person name="Baker D."/>
            <person name="Gharbi K."/>
            <person name="Hall N."/>
            <person name="Watson M."/>
            <person name="Adriaenssens E.M."/>
            <person name="Foster-Nyarko E."/>
            <person name="Jarju S."/>
            <person name="Secka A."/>
            <person name="Antonio M."/>
            <person name="Oren A."/>
            <person name="Chaudhuri R.R."/>
            <person name="La Ragione R."/>
            <person name="Hildebrand F."/>
            <person name="Pallen M.J."/>
        </authorList>
    </citation>
    <scope>NUCLEOTIDE SEQUENCE</scope>
    <source>
        <strain evidence="11">ChiHecec2B26-446</strain>
    </source>
</reference>
<evidence type="ECO:0000256" key="2">
    <source>
        <dbReference type="ARBA" id="ARBA00022475"/>
    </source>
</evidence>
<feature type="domain" description="NADH-Ubiquinone oxidoreductase (complex I) chain 5 N-terminal" evidence="10">
    <location>
        <begin position="266"/>
        <end position="297"/>
    </location>
</feature>
<dbReference type="PRINTS" id="PR01434">
    <property type="entry name" value="NADHDHGNASE5"/>
</dbReference>
<accession>A0A9D1PVD1</accession>
<feature type="domain" description="NADH:quinone oxidoreductase/Mrp antiporter transmembrane" evidence="9">
    <location>
        <begin position="325"/>
        <end position="622"/>
    </location>
</feature>
<feature type="transmembrane region" description="Helical" evidence="8">
    <location>
        <begin position="875"/>
        <end position="893"/>
    </location>
</feature>
<keyword evidence="6 8" id="KW-0472">Membrane</keyword>
<reference evidence="11" key="2">
    <citation type="submission" date="2021-04" db="EMBL/GenBank/DDBJ databases">
        <authorList>
            <person name="Gilroy R."/>
        </authorList>
    </citation>
    <scope>NUCLEOTIDE SEQUENCE</scope>
    <source>
        <strain evidence="11">ChiHecec2B26-446</strain>
    </source>
</reference>